<dbReference type="Proteomes" id="UP000261540">
    <property type="component" value="Unplaced"/>
</dbReference>
<feature type="disulfide bond" evidence="13">
    <location>
        <begin position="1231"/>
        <end position="1245"/>
    </location>
</feature>
<keyword evidence="7" id="KW-0084">Basement membrane</keyword>
<keyword evidence="8" id="KW-0130">Cell adhesion</keyword>
<feature type="disulfide bond" evidence="13">
    <location>
        <begin position="893"/>
        <end position="905"/>
    </location>
</feature>
<dbReference type="InterPro" id="IPR013015">
    <property type="entry name" value="Laminin_IV_B"/>
</dbReference>
<dbReference type="PANTHER" id="PTHR10574:SF197">
    <property type="entry name" value="LAMININ SUBUNIT BETA-1 ISOFORM X1"/>
    <property type="match status" value="1"/>
</dbReference>
<feature type="domain" description="Laminin EGF-like" evidence="15">
    <location>
        <begin position="1198"/>
        <end position="1247"/>
    </location>
</feature>
<comment type="subcellular location">
    <subcellularLocation>
        <location evidence="1">Secreted</location>
        <location evidence="1">Extracellular space</location>
        <location evidence="1">Extracellular matrix</location>
        <location evidence="1">Basement membrane</location>
    </subcellularLocation>
</comment>
<evidence type="ECO:0000256" key="9">
    <source>
        <dbReference type="ARBA" id="ARBA00023054"/>
    </source>
</evidence>
<evidence type="ECO:0000256" key="5">
    <source>
        <dbReference type="ARBA" id="ARBA00022729"/>
    </source>
</evidence>
<evidence type="ECO:0000256" key="7">
    <source>
        <dbReference type="ARBA" id="ARBA00022869"/>
    </source>
</evidence>
<evidence type="ECO:0000259" key="17">
    <source>
        <dbReference type="PROSITE" id="PS51117"/>
    </source>
</evidence>
<evidence type="ECO:0000256" key="2">
    <source>
        <dbReference type="ARBA" id="ARBA00022525"/>
    </source>
</evidence>
<dbReference type="Gene3D" id="2.170.300.10">
    <property type="entry name" value="Tie2 ligand-binding domain superfamily"/>
    <property type="match status" value="1"/>
</dbReference>
<evidence type="ECO:0000256" key="3">
    <source>
        <dbReference type="ARBA" id="ARBA00022530"/>
    </source>
</evidence>
<feature type="disulfide bond" evidence="13">
    <location>
        <begin position="865"/>
        <end position="874"/>
    </location>
</feature>
<dbReference type="Gene3D" id="2.10.25.10">
    <property type="entry name" value="Laminin"/>
    <property type="match status" value="11"/>
</dbReference>
<evidence type="ECO:0000259" key="16">
    <source>
        <dbReference type="PROSITE" id="PS51116"/>
    </source>
</evidence>
<keyword evidence="3" id="KW-0272">Extracellular matrix</keyword>
<dbReference type="FunFam" id="2.60.120.260:FF:000010">
    <property type="entry name" value="Laminin subunit beta 1"/>
    <property type="match status" value="1"/>
</dbReference>
<dbReference type="FunFam" id="2.10.25.10:FF:000130">
    <property type="entry name" value="Laminin subunit beta 1"/>
    <property type="match status" value="1"/>
</dbReference>
<dbReference type="GO" id="GO:0009888">
    <property type="term" value="P:tissue development"/>
    <property type="evidence" value="ECO:0007669"/>
    <property type="project" value="TreeGrafter"/>
</dbReference>
<feature type="domain" description="Laminin EGF-like" evidence="15">
    <location>
        <begin position="844"/>
        <end position="892"/>
    </location>
</feature>
<feature type="disulfide bond" evidence="13">
    <location>
        <begin position="1198"/>
        <end position="1210"/>
    </location>
</feature>
<dbReference type="FunFam" id="2.10.25.10:FF:000084">
    <property type="entry name" value="Laminin subunit alpha 3"/>
    <property type="match status" value="1"/>
</dbReference>
<dbReference type="PROSITE" id="PS51116">
    <property type="entry name" value="LAMININ_IVB"/>
    <property type="match status" value="1"/>
</dbReference>
<dbReference type="Pfam" id="PF00053">
    <property type="entry name" value="EGF_laminin"/>
    <property type="match status" value="11"/>
</dbReference>
<dbReference type="CDD" id="cd00055">
    <property type="entry name" value="EGF_Lam"/>
    <property type="match status" value="13"/>
</dbReference>
<feature type="disulfide bond" evidence="13">
    <location>
        <begin position="504"/>
        <end position="513"/>
    </location>
</feature>
<dbReference type="GO" id="GO:0007155">
    <property type="term" value="P:cell adhesion"/>
    <property type="evidence" value="ECO:0007669"/>
    <property type="project" value="UniProtKB-KW"/>
</dbReference>
<dbReference type="SMART" id="SM00181">
    <property type="entry name" value="EGF"/>
    <property type="match status" value="9"/>
</dbReference>
<dbReference type="SUPFAM" id="SSF57196">
    <property type="entry name" value="EGF/Laminin"/>
    <property type="match status" value="12"/>
</dbReference>
<feature type="domain" description="Laminin EGF-like" evidence="15">
    <location>
        <begin position="358"/>
        <end position="420"/>
    </location>
</feature>
<protein>
    <submittedName>
        <fullName evidence="18">Laminin, beta 2-like</fullName>
    </submittedName>
</protein>
<feature type="disulfide bond" evidence="13">
    <location>
        <begin position="1122"/>
        <end position="1131"/>
    </location>
</feature>
<sequence>MRSLVAAKKFLWQFCQMGTCCVRSLHIMAGLFSLVFLAVSTFTQDLPSTLHGCTDGSCYPATGNLLIGRAANLTATSTCGLHVPEQYCIVSHLLEKDKCFSCNSKSPYDPIRNKYSHRVENVIYLKDRNGNLNWWQSVNGEENVTLRLDLEAEFHFTHLIMKFRTFRPAAMVIERSMNFGQSWNPYRYFSYNCTRMFPYVPARAPRFVTDVICEERYSNIEPSSSGEIIYKVLDPAIHVKDPYSRDIQDLLRITNLRVRFIKLHTLGDNLLDRRPDVLEKYYYAVYELVVRGSCFCYGHASECTPVPGITGNEVGMIHGRCVCKHNTEGLNCEHCKDFHQDVPWRPAELGKPHTCKECNCNRHSNKCHFDMAVYLATGNVSGGVCDNCQHNTMGRNCEMCKPFYYQDPARDIRDPAVCVPCDCDPMGSLKDGECDSYTNPSLGMIAGQCHCKLNVRGMRCDYCRDGFFGLSESDPQGCQPCHCDPRGIVSPASPCDQISGDCACKRHVTGRYCSECQTEYWGLSNDVSGCRPCDCDFGGAYDNRCITEDGQCKCLPHLVGRQCSDVQSGYFCASLDFYKYEAEEAEGLSPDSQSLPGHPRPKAEVDCVQHLNNQLQRHRRHRRIASMQQQRAALRRIRQLQQKPDIQIINRVRTPDQMVTWTGPGFARVKDGAGLVFTINNISYAMDYDILIRYEPESTEDWEAIVSIRSVELPSSTRCGNVLPTEQIYTVTLPHHGRYSQMPRPFCFEPNNRYIIAVRFQRHQATYRHLTAFILIDSLVLIPKYTDLPGFLEGTPASEHRRKEMLHYMCVGSFMMTPLPPLAEMCTKLICSISAVMHNGALPCNCNLQGSLSTECEKVGGQCQCKSNVVGRQCDQCAPGTYGFGGPYGCTACECHKSGSHSHQCDLVTGQCPCRAGASGQRCADCQPGQWGFPYCRPCQCNGHADDCNSQTGACHSCRDYTTGDYCDRCVEGFYGHPVLGSAEHCRPCPCPGNPGTGHSCHAEHNQIVCHCRQGYTGSQCDRCAPGYFGDPERQGGECRPCQCNNNIDPLDPESCDPHTGQCLKCLYYTAGPSCSQCREGYYGNALLRDCRYCTCVTAGTLPAHCTGGHCSCDQQTGACLCRPSVVGRNCDQCAANHWNFGTDWGCEPCGCHPGHAAGSHCNQFSGQCHCRPGFGGRNCSECPQFSWGDPEVRCQECNCHPEGSRTQQCNPLTGECDCVEKAMGRLCDTCARGYTGRFPHCNPCHPCFKQWDTVVQELQKDLDQIRDIVRQIQETGVAPGIGDSRIRDLERKLATIRDLIGSGVGDEVFELISQALDELREEIALTDGRLMGLANELNDTAVAEGQLRWNLTQVEEDLRDMNITLAQKRHDLDNLLNAGFAEQFERVRKYYRESQNAEHLCNSSVSGPDSPVTQSADTRQQVEDLLASNHGSLLRMMAAQNKSLANLQMEIEGLDQTVRNLSEKVCGGHGNLTDNGTCPKSLCGGSGCKDNEGQRHCGGEGCSGTVSAAARALTKANNVTQNINIVNEELDVVAKKLRDVRMLTSDVKMKAMETLEKAQSKKAYFENSNKKLKDFIKEIRDFLTEEGADPESIEKVAQKVLNISLPLNASDLLKIVEEIKKSIVNLTNTESIFNHTFNELQKAMDLLQKAKDVKMQADGVKDISNQTKQALEDAQKAVDAAKKALRNAEENLNNTNSSISEMASKLNNTEQKLMDAMMKLANLSEALGPLQNKTKQNRQM</sequence>
<dbReference type="PROSITE" id="PS00022">
    <property type="entry name" value="EGF_1"/>
    <property type="match status" value="1"/>
</dbReference>
<dbReference type="Pfam" id="PF00055">
    <property type="entry name" value="Laminin_N"/>
    <property type="match status" value="1"/>
</dbReference>
<dbReference type="FunFam" id="2.170.300.10:FF:000004">
    <property type="entry name" value="Laminin subunit beta 1"/>
    <property type="match status" value="1"/>
</dbReference>
<dbReference type="SMART" id="SM00136">
    <property type="entry name" value="LamNT"/>
    <property type="match status" value="1"/>
</dbReference>
<feature type="coiled-coil region" evidence="14">
    <location>
        <begin position="1665"/>
        <end position="1727"/>
    </location>
</feature>
<keyword evidence="5" id="KW-0732">Signal</keyword>
<dbReference type="FunFam" id="2.10.25.10:FF:000065">
    <property type="entry name" value="Laminin subunit beta 1"/>
    <property type="match status" value="1"/>
</dbReference>
<keyword evidence="19" id="KW-1185">Reference proteome</keyword>
<evidence type="ECO:0000259" key="15">
    <source>
        <dbReference type="PROSITE" id="PS50027"/>
    </source>
</evidence>
<dbReference type="PROSITE" id="PS01248">
    <property type="entry name" value="EGF_LAM_1"/>
    <property type="match status" value="6"/>
</dbReference>
<feature type="disulfide bond" evidence="13">
    <location>
        <begin position="388"/>
        <end position="397"/>
    </location>
</feature>
<evidence type="ECO:0000256" key="4">
    <source>
        <dbReference type="ARBA" id="ARBA00022553"/>
    </source>
</evidence>
<evidence type="ECO:0000313" key="18">
    <source>
        <dbReference type="Ensembl" id="ENSPKIP00000006672.1"/>
    </source>
</evidence>
<feature type="disulfide bond" evidence="13">
    <location>
        <begin position="1219"/>
        <end position="1228"/>
    </location>
</feature>
<dbReference type="PROSITE" id="PS51117">
    <property type="entry name" value="LAMININ_NTER"/>
    <property type="match status" value="1"/>
</dbReference>
<feature type="disulfide bond" evidence="13">
    <location>
        <begin position="1200"/>
        <end position="1217"/>
    </location>
</feature>
<feature type="domain" description="Laminin EGF-like" evidence="15">
    <location>
        <begin position="481"/>
        <end position="532"/>
    </location>
</feature>
<dbReference type="Pfam" id="PF24973">
    <property type="entry name" value="EGF_LMN_ATRN"/>
    <property type="match status" value="2"/>
</dbReference>
<evidence type="ECO:0000256" key="1">
    <source>
        <dbReference type="ARBA" id="ARBA00004302"/>
    </source>
</evidence>
<feature type="disulfide bond" evidence="13">
    <location>
        <begin position="914"/>
        <end position="923"/>
    </location>
</feature>
<evidence type="ECO:0000256" key="10">
    <source>
        <dbReference type="ARBA" id="ARBA00023157"/>
    </source>
</evidence>
<dbReference type="GO" id="GO:0009887">
    <property type="term" value="P:animal organ morphogenesis"/>
    <property type="evidence" value="ECO:0007669"/>
    <property type="project" value="TreeGrafter"/>
</dbReference>
<feature type="disulfide bond" evidence="13">
    <location>
        <begin position="989"/>
        <end position="1001"/>
    </location>
</feature>
<proteinExistence type="predicted"/>
<dbReference type="InterPro" id="IPR056558">
    <property type="entry name" value="LAMB1-4_helical"/>
</dbReference>
<feature type="disulfide bond" evidence="13">
    <location>
        <begin position="846"/>
        <end position="863"/>
    </location>
</feature>
<dbReference type="STRING" id="1676925.ENSPKIP00000006672"/>
<dbReference type="GeneTree" id="ENSGT00940000167093"/>
<evidence type="ECO:0000256" key="14">
    <source>
        <dbReference type="SAM" id="Coils"/>
    </source>
</evidence>
<feature type="domain" description="Laminin EGF-like" evidence="15">
    <location>
        <begin position="989"/>
        <end position="1041"/>
    </location>
</feature>
<accession>A0A3B3QIV2</accession>
<dbReference type="InterPro" id="IPR008211">
    <property type="entry name" value="Laminin_N"/>
</dbReference>
<keyword evidence="4" id="KW-0597">Phosphoprotein</keyword>
<dbReference type="FunFam" id="2.170.300.10:FF:000001">
    <property type="entry name" value="Laminin subunit beta-1"/>
    <property type="match status" value="1"/>
</dbReference>
<reference evidence="18" key="1">
    <citation type="submission" date="2025-08" db="UniProtKB">
        <authorList>
            <consortium name="Ensembl"/>
        </authorList>
    </citation>
    <scope>IDENTIFICATION</scope>
</reference>
<evidence type="ECO:0000256" key="12">
    <source>
        <dbReference type="ARBA" id="ARBA00023292"/>
    </source>
</evidence>
<organism evidence="18 19">
    <name type="scientific">Paramormyrops kingsleyae</name>
    <dbReference type="NCBI Taxonomy" id="1676925"/>
    <lineage>
        <taxon>Eukaryota</taxon>
        <taxon>Metazoa</taxon>
        <taxon>Chordata</taxon>
        <taxon>Craniata</taxon>
        <taxon>Vertebrata</taxon>
        <taxon>Euteleostomi</taxon>
        <taxon>Actinopterygii</taxon>
        <taxon>Neopterygii</taxon>
        <taxon>Teleostei</taxon>
        <taxon>Osteoglossocephala</taxon>
        <taxon>Osteoglossomorpha</taxon>
        <taxon>Osteoglossiformes</taxon>
        <taxon>Mormyridae</taxon>
        <taxon>Paramormyrops</taxon>
    </lineage>
</organism>
<feature type="coiled-coil region" evidence="14">
    <location>
        <begin position="1438"/>
        <end position="1465"/>
    </location>
</feature>
<dbReference type="PRINTS" id="PR00011">
    <property type="entry name" value="EGFLAMININ"/>
</dbReference>
<evidence type="ECO:0000313" key="19">
    <source>
        <dbReference type="Proteomes" id="UP000261540"/>
    </source>
</evidence>
<comment type="caution">
    <text evidence="13">Lacks conserved residue(s) required for the propagation of feature annotation.</text>
</comment>
<feature type="disulfide bond" evidence="13">
    <location>
        <begin position="323"/>
        <end position="332"/>
    </location>
</feature>
<dbReference type="FunFam" id="2.10.25.10:FF:000209">
    <property type="entry name" value="Laminin subunit alpha 5"/>
    <property type="match status" value="1"/>
</dbReference>
<feature type="disulfide bond" evidence="13">
    <location>
        <begin position="958"/>
        <end position="967"/>
    </location>
</feature>
<dbReference type="Ensembl" id="ENSPKIT00000030702.1">
    <property type="protein sequence ID" value="ENSPKIP00000006672.1"/>
    <property type="gene ID" value="ENSPKIG00000022828.1"/>
</dbReference>
<feature type="disulfide bond" evidence="13">
    <location>
        <begin position="844"/>
        <end position="856"/>
    </location>
</feature>
<dbReference type="Gene3D" id="2.60.120.260">
    <property type="entry name" value="Galactose-binding domain-like"/>
    <property type="match status" value="1"/>
</dbReference>
<feature type="domain" description="Laminin EGF-like" evidence="15">
    <location>
        <begin position="893"/>
        <end position="938"/>
    </location>
</feature>
<feature type="coiled-coil region" evidence="14">
    <location>
        <begin position="1317"/>
        <end position="1379"/>
    </location>
</feature>
<dbReference type="InterPro" id="IPR050440">
    <property type="entry name" value="Laminin/Netrin_ECM"/>
</dbReference>
<keyword evidence="9 14" id="KW-0175">Coiled coil</keyword>
<dbReference type="Pfam" id="PF23219">
    <property type="entry name" value="LAMB1"/>
    <property type="match status" value="1"/>
</dbReference>
<keyword evidence="6" id="KW-0677">Repeat</keyword>
<feature type="domain" description="Laminin N-terminal" evidence="17">
    <location>
        <begin position="54"/>
        <end position="293"/>
    </location>
</feature>
<feature type="domain" description="Laminin EGF-like" evidence="15">
    <location>
        <begin position="1150"/>
        <end position="1197"/>
    </location>
</feature>
<dbReference type="GO" id="GO:0005604">
    <property type="term" value="C:basement membrane"/>
    <property type="evidence" value="ECO:0007669"/>
    <property type="project" value="UniProtKB-SubCell"/>
</dbReference>
<dbReference type="InterPro" id="IPR002049">
    <property type="entry name" value="LE_dom"/>
</dbReference>
<feature type="disulfide bond" evidence="13">
    <location>
        <begin position="516"/>
        <end position="530"/>
    </location>
</feature>
<feature type="disulfide bond" evidence="13">
    <location>
        <begin position="1171"/>
        <end position="1180"/>
    </location>
</feature>
<name>A0A3B3QIV2_9TELE</name>
<feature type="disulfide bond" evidence="13">
    <location>
        <begin position="451"/>
        <end position="460"/>
    </location>
</feature>
<keyword evidence="2" id="KW-0964">Secreted</keyword>
<dbReference type="FunFam" id="2.10.25.10:FF:000135">
    <property type="entry name" value="Laminin subunit beta 4"/>
    <property type="match status" value="2"/>
</dbReference>
<feature type="domain" description="Laminin EGF-like" evidence="15">
    <location>
        <begin position="1094"/>
        <end position="1149"/>
    </location>
</feature>
<evidence type="ECO:0000256" key="13">
    <source>
        <dbReference type="PROSITE-ProRule" id="PRU00460"/>
    </source>
</evidence>
<reference evidence="18" key="2">
    <citation type="submission" date="2025-09" db="UniProtKB">
        <authorList>
            <consortium name="Ensembl"/>
        </authorList>
    </citation>
    <scope>IDENTIFICATION</scope>
</reference>
<dbReference type="FunFam" id="2.10.25.10:FF:000145">
    <property type="entry name" value="Laminin subunit beta 1"/>
    <property type="match status" value="1"/>
</dbReference>
<dbReference type="SMART" id="SM00180">
    <property type="entry name" value="EGF_Lam"/>
    <property type="match status" value="13"/>
</dbReference>
<dbReference type="GO" id="GO:0032991">
    <property type="term" value="C:protein-containing complex"/>
    <property type="evidence" value="ECO:0007669"/>
    <property type="project" value="UniProtKB-ARBA"/>
</dbReference>
<keyword evidence="10 13" id="KW-1015">Disulfide bond</keyword>
<feature type="domain" description="Laminin EGF-like" evidence="15">
    <location>
        <begin position="294"/>
        <end position="357"/>
    </location>
</feature>
<dbReference type="FunFam" id="2.10.25.10:FF:000011">
    <property type="entry name" value="Cadherin EGF LAG seven-pass G-type receptor"/>
    <property type="match status" value="1"/>
</dbReference>
<dbReference type="PROSITE" id="PS50027">
    <property type="entry name" value="EGF_LAM_2"/>
    <property type="match status" value="12"/>
</dbReference>
<dbReference type="InterPro" id="IPR056863">
    <property type="entry name" value="LMN_ATRN_NET-like_EGF"/>
</dbReference>
<feature type="domain" description="Laminin IV type B" evidence="16">
    <location>
        <begin position="572"/>
        <end position="838"/>
    </location>
</feature>
<feature type="disulfide bond" evidence="13">
    <location>
        <begin position="1012"/>
        <end position="1021"/>
    </location>
</feature>
<feature type="disulfide bond" evidence="13">
    <location>
        <begin position="1066"/>
        <end position="1075"/>
    </location>
</feature>
<dbReference type="PANTHER" id="PTHR10574">
    <property type="entry name" value="NETRIN/LAMININ-RELATED"/>
    <property type="match status" value="1"/>
</dbReference>
<feature type="domain" description="Laminin EGF-like" evidence="15">
    <location>
        <begin position="421"/>
        <end position="480"/>
    </location>
</feature>
<keyword evidence="11" id="KW-0325">Glycoprotein</keyword>
<dbReference type="FunFam" id="2.10.25.10:FF:000280">
    <property type="entry name" value="Laminin subunit beta 4"/>
    <property type="match status" value="1"/>
</dbReference>
<dbReference type="Pfam" id="PF21199">
    <property type="entry name" value="LAMININ_IV_B"/>
    <property type="match status" value="1"/>
</dbReference>
<evidence type="ECO:0000256" key="11">
    <source>
        <dbReference type="ARBA" id="ARBA00023180"/>
    </source>
</evidence>
<feature type="disulfide bond" evidence="13">
    <location>
        <begin position="1152"/>
        <end position="1169"/>
    </location>
</feature>
<feature type="disulfide bond" evidence="13">
    <location>
        <begin position="895"/>
        <end position="912"/>
    </location>
</feature>
<feature type="disulfide bond" evidence="13">
    <location>
        <begin position="1150"/>
        <end position="1162"/>
    </location>
</feature>
<feature type="domain" description="Laminin EGF-like" evidence="15">
    <location>
        <begin position="1042"/>
        <end position="1093"/>
    </location>
</feature>
<evidence type="ECO:0000256" key="6">
    <source>
        <dbReference type="ARBA" id="ARBA00022737"/>
    </source>
</evidence>
<evidence type="ECO:0000256" key="8">
    <source>
        <dbReference type="ARBA" id="ARBA00022889"/>
    </source>
</evidence>
<keyword evidence="12 13" id="KW-0424">Laminin EGF-like domain</keyword>
<feature type="domain" description="Laminin EGF-like" evidence="15">
    <location>
        <begin position="939"/>
        <end position="988"/>
    </location>
</feature>
<dbReference type="InterPro" id="IPR000742">
    <property type="entry name" value="EGF"/>
</dbReference>